<reference evidence="1" key="1">
    <citation type="journal article" date="2014" name="Front. Microbiol.">
        <title>High frequency of phylogenetically diverse reductive dehalogenase-homologous genes in deep subseafloor sedimentary metagenomes.</title>
        <authorList>
            <person name="Kawai M."/>
            <person name="Futagami T."/>
            <person name="Toyoda A."/>
            <person name="Takaki Y."/>
            <person name="Nishi S."/>
            <person name="Hori S."/>
            <person name="Arai W."/>
            <person name="Tsubouchi T."/>
            <person name="Morono Y."/>
            <person name="Uchiyama I."/>
            <person name="Ito T."/>
            <person name="Fujiyama A."/>
            <person name="Inagaki F."/>
            <person name="Takami H."/>
        </authorList>
    </citation>
    <scope>NUCLEOTIDE SEQUENCE</scope>
    <source>
        <strain evidence="1">Expedition CK06-06</strain>
    </source>
</reference>
<gene>
    <name evidence="1" type="ORF">S01H1_70442</name>
</gene>
<accession>X0Y9P2</accession>
<dbReference type="EMBL" id="BARS01046846">
    <property type="protein sequence ID" value="GAG33586.1"/>
    <property type="molecule type" value="Genomic_DNA"/>
</dbReference>
<evidence type="ECO:0000313" key="1">
    <source>
        <dbReference type="EMBL" id="GAG33586.1"/>
    </source>
</evidence>
<protein>
    <submittedName>
        <fullName evidence="1">Uncharacterized protein</fullName>
    </submittedName>
</protein>
<organism evidence="1">
    <name type="scientific">marine sediment metagenome</name>
    <dbReference type="NCBI Taxonomy" id="412755"/>
    <lineage>
        <taxon>unclassified sequences</taxon>
        <taxon>metagenomes</taxon>
        <taxon>ecological metagenomes</taxon>
    </lineage>
</organism>
<sequence>WSLVCMPFKSKLCPNNHKSRQGCGKAARWATVGQKCQPQRYYCRGLGKVESPRKEIP</sequence>
<dbReference type="AlphaFoldDB" id="X0Y9P2"/>
<proteinExistence type="predicted"/>
<comment type="caution">
    <text evidence="1">The sequence shown here is derived from an EMBL/GenBank/DDBJ whole genome shotgun (WGS) entry which is preliminary data.</text>
</comment>
<feature type="non-terminal residue" evidence="1">
    <location>
        <position position="1"/>
    </location>
</feature>
<name>X0Y9P2_9ZZZZ</name>